<dbReference type="InterPro" id="IPR019099">
    <property type="entry name" value="Uncharacterised_PGPGW_TM"/>
</dbReference>
<dbReference type="Pfam" id="PF09656">
    <property type="entry name" value="PGPGW"/>
    <property type="match status" value="1"/>
</dbReference>
<comment type="caution">
    <text evidence="2">The sequence shown here is derived from an EMBL/GenBank/DDBJ whole genome shotgun (WGS) entry which is preliminary data.</text>
</comment>
<evidence type="ECO:0000313" key="2">
    <source>
        <dbReference type="EMBL" id="MFD0853805.1"/>
    </source>
</evidence>
<sequence>MTTAPHQKRDGTQSGVVPVQDVGRRTHLRLLRKVAVAIGGAVLVIAGLAMLVLPGPGIVVTLAGLG</sequence>
<evidence type="ECO:0000256" key="1">
    <source>
        <dbReference type="SAM" id="Phobius"/>
    </source>
</evidence>
<organism evidence="2 3">
    <name type="scientific">Actinomadura adrarensis</name>
    <dbReference type="NCBI Taxonomy" id="1819600"/>
    <lineage>
        <taxon>Bacteria</taxon>
        <taxon>Bacillati</taxon>
        <taxon>Actinomycetota</taxon>
        <taxon>Actinomycetes</taxon>
        <taxon>Streptosporangiales</taxon>
        <taxon>Thermomonosporaceae</taxon>
        <taxon>Actinomadura</taxon>
    </lineage>
</organism>
<name>A0ABW3CH26_9ACTN</name>
<keyword evidence="1" id="KW-0812">Transmembrane</keyword>
<evidence type="ECO:0000313" key="3">
    <source>
        <dbReference type="Proteomes" id="UP001597083"/>
    </source>
</evidence>
<proteinExistence type="predicted"/>
<reference evidence="3" key="1">
    <citation type="journal article" date="2019" name="Int. J. Syst. Evol. Microbiol.">
        <title>The Global Catalogue of Microorganisms (GCM) 10K type strain sequencing project: providing services to taxonomists for standard genome sequencing and annotation.</title>
        <authorList>
            <consortium name="The Broad Institute Genomics Platform"/>
            <consortium name="The Broad Institute Genome Sequencing Center for Infectious Disease"/>
            <person name="Wu L."/>
            <person name="Ma J."/>
        </authorList>
    </citation>
    <scope>NUCLEOTIDE SEQUENCE [LARGE SCALE GENOMIC DNA]</scope>
    <source>
        <strain evidence="3">JCM 31696</strain>
    </source>
</reference>
<feature type="non-terminal residue" evidence="2">
    <location>
        <position position="66"/>
    </location>
</feature>
<keyword evidence="3" id="KW-1185">Reference proteome</keyword>
<gene>
    <name evidence="2" type="ORF">ACFQ07_16320</name>
</gene>
<accession>A0ABW3CH26</accession>
<feature type="transmembrane region" description="Helical" evidence="1">
    <location>
        <begin position="34"/>
        <end position="53"/>
    </location>
</feature>
<protein>
    <submittedName>
        <fullName evidence="2">PGPGW domain-containing protein</fullName>
    </submittedName>
</protein>
<keyword evidence="1" id="KW-1133">Transmembrane helix</keyword>
<dbReference type="EMBL" id="JBHTIR010002459">
    <property type="protein sequence ID" value="MFD0853805.1"/>
    <property type="molecule type" value="Genomic_DNA"/>
</dbReference>
<keyword evidence="1" id="KW-0472">Membrane</keyword>
<dbReference type="Proteomes" id="UP001597083">
    <property type="component" value="Unassembled WGS sequence"/>
</dbReference>